<evidence type="ECO:0000313" key="3">
    <source>
        <dbReference type="EMBL" id="PZA16496.1"/>
    </source>
</evidence>
<dbReference type="FunFam" id="3.40.50.720:FF:000084">
    <property type="entry name" value="Short-chain dehydrogenase reductase"/>
    <property type="match status" value="1"/>
</dbReference>
<keyword evidence="4" id="KW-1185">Reference proteome</keyword>
<evidence type="ECO:0000313" key="4">
    <source>
        <dbReference type="Proteomes" id="UP000248259"/>
    </source>
</evidence>
<dbReference type="InterPro" id="IPR002347">
    <property type="entry name" value="SDR_fam"/>
</dbReference>
<proteinExistence type="inferred from homology"/>
<comment type="similarity">
    <text evidence="1">Belongs to the short-chain dehydrogenases/reductases (SDR) family.</text>
</comment>
<comment type="caution">
    <text evidence="3">The sequence shown here is derived from an EMBL/GenBank/DDBJ whole genome shotgun (WGS) entry which is preliminary data.</text>
</comment>
<protein>
    <submittedName>
        <fullName evidence="3">Short-chain dehydrogenase</fullName>
    </submittedName>
</protein>
<dbReference type="PRINTS" id="PR00081">
    <property type="entry name" value="GDHRDH"/>
</dbReference>
<dbReference type="PANTHER" id="PTHR24321:SF15">
    <property type="entry name" value="OXIDOREDUCTASE UCPA"/>
    <property type="match status" value="1"/>
</dbReference>
<dbReference type="OrthoDB" id="9806974at2"/>
<dbReference type="PRINTS" id="PR00080">
    <property type="entry name" value="SDRFAMILY"/>
</dbReference>
<dbReference type="PANTHER" id="PTHR24321">
    <property type="entry name" value="DEHYDROGENASES, SHORT CHAIN"/>
    <property type="match status" value="1"/>
</dbReference>
<dbReference type="InterPro" id="IPR036291">
    <property type="entry name" value="NAD(P)-bd_dom_sf"/>
</dbReference>
<evidence type="ECO:0000256" key="2">
    <source>
        <dbReference type="ARBA" id="ARBA00023002"/>
    </source>
</evidence>
<dbReference type="EMBL" id="QKOE01000006">
    <property type="protein sequence ID" value="PZA16496.1"/>
    <property type="molecule type" value="Genomic_DNA"/>
</dbReference>
<accession>A0A323UZA5</accession>
<dbReference type="SUPFAM" id="SSF51735">
    <property type="entry name" value="NAD(P)-binding Rossmann-fold domains"/>
    <property type="match status" value="1"/>
</dbReference>
<name>A0A323UZA5_9RHOO</name>
<dbReference type="GO" id="GO:0016491">
    <property type="term" value="F:oxidoreductase activity"/>
    <property type="evidence" value="ECO:0007669"/>
    <property type="project" value="UniProtKB-KW"/>
</dbReference>
<dbReference type="AlphaFoldDB" id="A0A323UZA5"/>
<keyword evidence="2" id="KW-0560">Oxidoreductase</keyword>
<dbReference type="RefSeq" id="WP_110524257.1">
    <property type="nucleotide sequence ID" value="NZ_QKOE01000006.1"/>
</dbReference>
<gene>
    <name evidence="3" type="ORF">DNK49_10205</name>
</gene>
<organism evidence="3 4">
    <name type="scientific">Parazoarcus communis SWub3 = DSM 12120</name>
    <dbReference type="NCBI Taxonomy" id="1121029"/>
    <lineage>
        <taxon>Bacteria</taxon>
        <taxon>Pseudomonadati</taxon>
        <taxon>Pseudomonadota</taxon>
        <taxon>Betaproteobacteria</taxon>
        <taxon>Rhodocyclales</taxon>
        <taxon>Zoogloeaceae</taxon>
        <taxon>Parazoarcus</taxon>
    </lineage>
</organism>
<dbReference type="Gene3D" id="3.40.50.720">
    <property type="entry name" value="NAD(P)-binding Rossmann-like Domain"/>
    <property type="match status" value="1"/>
</dbReference>
<dbReference type="Proteomes" id="UP000248259">
    <property type="component" value="Unassembled WGS sequence"/>
</dbReference>
<dbReference type="Pfam" id="PF13561">
    <property type="entry name" value="adh_short_C2"/>
    <property type="match status" value="1"/>
</dbReference>
<evidence type="ECO:0000256" key="1">
    <source>
        <dbReference type="ARBA" id="ARBA00006484"/>
    </source>
</evidence>
<reference evidence="3 4" key="1">
    <citation type="submission" date="2018-06" db="EMBL/GenBank/DDBJ databases">
        <title>Azoarcus communis strain SWub3 genome.</title>
        <authorList>
            <person name="Zorraquino Salvo V."/>
            <person name="Toubiana D."/>
            <person name="Blumwald E."/>
        </authorList>
    </citation>
    <scope>NUCLEOTIDE SEQUENCE [LARGE SCALE GENOMIC DNA]</scope>
    <source>
        <strain evidence="3 4">SWub3</strain>
    </source>
</reference>
<sequence length="270" mass="28475">MKRLEGKTALVTGAARGIGAAIAAAFVDNGAFVYLTDIDDTTGQVTAGALGGRAPYIHLDVREEADWQAAMARVLDERGGLNVLVNNAGITGFEHGQLVHDPEHVSLDDWHAVHRTNLDGVFLGCKHAIQAMRKAGCVGSIINMSSRSGLVGIPGAAAYASSKAAVRNHTKTVALYCAEQHLPIRCNSIHPAAILTPMWEPLLGDGPERELRMREFVQDCPLRRFGRPEEVAALAVLLASDETGYMTGAELNIDGGILAGSAATPASSTS</sequence>